<organism evidence="8 9">
    <name type="scientific">Plicaturopsis crispa FD-325 SS-3</name>
    <dbReference type="NCBI Taxonomy" id="944288"/>
    <lineage>
        <taxon>Eukaryota</taxon>
        <taxon>Fungi</taxon>
        <taxon>Dikarya</taxon>
        <taxon>Basidiomycota</taxon>
        <taxon>Agaricomycotina</taxon>
        <taxon>Agaricomycetes</taxon>
        <taxon>Agaricomycetidae</taxon>
        <taxon>Amylocorticiales</taxon>
        <taxon>Amylocorticiaceae</taxon>
        <taxon>Plicatura</taxon>
        <taxon>Plicaturopsis crispa</taxon>
    </lineage>
</organism>
<keyword evidence="4" id="KW-0539">Nucleus</keyword>
<dbReference type="EMBL" id="KN832568">
    <property type="protein sequence ID" value="KII85100.1"/>
    <property type="molecule type" value="Genomic_DNA"/>
</dbReference>
<evidence type="ECO:0000313" key="8">
    <source>
        <dbReference type="EMBL" id="KII85100.1"/>
    </source>
</evidence>
<feature type="compositionally biased region" description="Acidic residues" evidence="7">
    <location>
        <begin position="99"/>
        <end position="108"/>
    </location>
</feature>
<name>A0A0C9SYJ3_PLICR</name>
<dbReference type="HOGENOM" id="CLU_066293_2_1_1"/>
<evidence type="ECO:0000256" key="1">
    <source>
        <dbReference type="ARBA" id="ARBA00004123"/>
    </source>
</evidence>
<accession>A0A0C9SYJ3</accession>
<dbReference type="GO" id="GO:0031390">
    <property type="term" value="C:Ctf18 RFC-like complex"/>
    <property type="evidence" value="ECO:0007669"/>
    <property type="project" value="InterPro"/>
</dbReference>
<dbReference type="Pfam" id="PF09696">
    <property type="entry name" value="Ctf8"/>
    <property type="match status" value="1"/>
</dbReference>
<evidence type="ECO:0000256" key="6">
    <source>
        <dbReference type="ARBA" id="ARBA00038447"/>
    </source>
</evidence>
<dbReference type="GO" id="GO:0006260">
    <property type="term" value="P:DNA replication"/>
    <property type="evidence" value="ECO:0007669"/>
    <property type="project" value="UniProtKB-KW"/>
</dbReference>
<dbReference type="PANTHER" id="PTHR28605">
    <property type="entry name" value="CTF8, CHROMOSOME TRANSMISSION FIDELITY FACTOR 8 HOMOLOG (S. CEREVISIAE)"/>
    <property type="match status" value="1"/>
</dbReference>
<keyword evidence="3" id="KW-0238">DNA-binding</keyword>
<dbReference type="InterPro" id="IPR018607">
    <property type="entry name" value="Ctf8"/>
</dbReference>
<keyword evidence="5" id="KW-0131">Cell cycle</keyword>
<dbReference type="Proteomes" id="UP000053263">
    <property type="component" value="Unassembled WGS sequence"/>
</dbReference>
<proteinExistence type="inferred from homology"/>
<reference evidence="8 9" key="1">
    <citation type="submission" date="2014-06" db="EMBL/GenBank/DDBJ databases">
        <title>Evolutionary Origins and Diversification of the Mycorrhizal Mutualists.</title>
        <authorList>
            <consortium name="DOE Joint Genome Institute"/>
            <consortium name="Mycorrhizal Genomics Consortium"/>
            <person name="Kohler A."/>
            <person name="Kuo A."/>
            <person name="Nagy L.G."/>
            <person name="Floudas D."/>
            <person name="Copeland A."/>
            <person name="Barry K.W."/>
            <person name="Cichocki N."/>
            <person name="Veneault-Fourrey C."/>
            <person name="LaButti K."/>
            <person name="Lindquist E.A."/>
            <person name="Lipzen A."/>
            <person name="Lundell T."/>
            <person name="Morin E."/>
            <person name="Murat C."/>
            <person name="Riley R."/>
            <person name="Ohm R."/>
            <person name="Sun H."/>
            <person name="Tunlid A."/>
            <person name="Henrissat B."/>
            <person name="Grigoriev I.V."/>
            <person name="Hibbett D.S."/>
            <person name="Martin F."/>
        </authorList>
    </citation>
    <scope>NUCLEOTIDE SEQUENCE [LARGE SCALE GENOMIC DNA]</scope>
    <source>
        <strain evidence="8 9">FD-325 SS-3</strain>
    </source>
</reference>
<dbReference type="GO" id="GO:0003677">
    <property type="term" value="F:DNA binding"/>
    <property type="evidence" value="ECO:0007669"/>
    <property type="project" value="UniProtKB-KW"/>
</dbReference>
<evidence type="ECO:0000313" key="9">
    <source>
        <dbReference type="Proteomes" id="UP000053263"/>
    </source>
</evidence>
<comment type="similarity">
    <text evidence="6">Belongs to the CTF8 family.</text>
</comment>
<evidence type="ECO:0000256" key="2">
    <source>
        <dbReference type="ARBA" id="ARBA00022705"/>
    </source>
</evidence>
<evidence type="ECO:0000256" key="5">
    <source>
        <dbReference type="ARBA" id="ARBA00023306"/>
    </source>
</evidence>
<dbReference type="OrthoDB" id="121932at2759"/>
<keyword evidence="9" id="KW-1185">Reference proteome</keyword>
<evidence type="ECO:0000256" key="4">
    <source>
        <dbReference type="ARBA" id="ARBA00023242"/>
    </source>
</evidence>
<comment type="subcellular location">
    <subcellularLocation>
        <location evidence="1">Nucleus</location>
    </subcellularLocation>
</comment>
<evidence type="ECO:0008006" key="10">
    <source>
        <dbReference type="Google" id="ProtNLM"/>
    </source>
</evidence>
<sequence length="155" mass="16139">MIIPINIPASGSSTTPKLPPQLATLGNDEVVLIELQGALEVECNAPTDRDGQMVGKLRMDEGSGKPTLFIGHHLLEGKIVTLPKPIAVIHRPARSSQPTDEEGGEGEEGGAQGQVGWDMLAIVKRKIVFSKRPMPIVGLGMGASVAAVASAGKTS</sequence>
<dbReference type="GO" id="GO:0007064">
    <property type="term" value="P:mitotic sister chromatid cohesion"/>
    <property type="evidence" value="ECO:0007669"/>
    <property type="project" value="InterPro"/>
</dbReference>
<evidence type="ECO:0000256" key="3">
    <source>
        <dbReference type="ARBA" id="ARBA00023125"/>
    </source>
</evidence>
<evidence type="ECO:0000256" key="7">
    <source>
        <dbReference type="SAM" id="MobiDB-lite"/>
    </source>
</evidence>
<dbReference type="AlphaFoldDB" id="A0A0C9SYJ3"/>
<gene>
    <name evidence="8" type="ORF">PLICRDRAFT_331314</name>
</gene>
<keyword evidence="2" id="KW-0235">DNA replication</keyword>
<feature type="region of interest" description="Disordered" evidence="7">
    <location>
        <begin position="90"/>
        <end position="112"/>
    </location>
</feature>
<protein>
    <recommendedName>
        <fullName evidence="10">Ctf8-domain-containing protein</fullName>
    </recommendedName>
</protein>
<dbReference type="PANTHER" id="PTHR28605:SF1">
    <property type="entry name" value="CHROMOSOME TRANSMISSION FIDELITY FACTOR 8"/>
    <property type="match status" value="1"/>
</dbReference>